<evidence type="ECO:0000313" key="3">
    <source>
        <dbReference type="Proteomes" id="UP000313390"/>
    </source>
</evidence>
<reference evidence="1 4" key="3">
    <citation type="submission" date="2020-08" db="EMBL/GenBank/DDBJ databases">
        <title>Genomic Encyclopedia of Type Strains, Phase IV (KMG-IV): sequencing the most valuable type-strain genomes for metagenomic binning, comparative biology and taxonomic classification.</title>
        <authorList>
            <person name="Goeker M."/>
        </authorList>
    </citation>
    <scope>NUCLEOTIDE SEQUENCE [LARGE SCALE GENOMIC DNA]</scope>
    <source>
        <strain evidence="1 4">DSM 23868</strain>
    </source>
</reference>
<evidence type="ECO:0000313" key="2">
    <source>
        <dbReference type="EMBL" id="TNV12046.1"/>
    </source>
</evidence>
<dbReference type="RefSeq" id="WP_140020823.1">
    <property type="nucleotide sequence ID" value="NZ_JACIEX010000006.1"/>
</dbReference>
<reference evidence="2 3" key="1">
    <citation type="journal article" date="2011" name="Int. J. Syst. Evol. Microbiol.">
        <title>Ochrobactrum pecoris sp. nov., isolated from farm animals.</title>
        <authorList>
            <person name="Kampfer P."/>
            <person name="Huber B."/>
            <person name="Busse H.J."/>
            <person name="Scholz H.C."/>
            <person name="Tomaso H."/>
            <person name="Hotzel H."/>
            <person name="Melzer F."/>
        </authorList>
    </citation>
    <scope>NUCLEOTIDE SEQUENCE [LARGE SCALE GENOMIC DNA]</scope>
    <source>
        <strain evidence="2 3">08RB2639</strain>
    </source>
</reference>
<dbReference type="Proteomes" id="UP000553980">
    <property type="component" value="Unassembled WGS sequence"/>
</dbReference>
<gene>
    <name evidence="2" type="ORF">FIB18_11420</name>
    <name evidence="1" type="ORF">GGQ79_002914</name>
</gene>
<dbReference type="Proteomes" id="UP000313390">
    <property type="component" value="Unassembled WGS sequence"/>
</dbReference>
<dbReference type="Gene3D" id="2.60.120.10">
    <property type="entry name" value="Jelly Rolls"/>
    <property type="match status" value="1"/>
</dbReference>
<organism evidence="2 3">
    <name type="scientific">Brucella pecoris</name>
    <dbReference type="NCBI Taxonomy" id="867683"/>
    <lineage>
        <taxon>Bacteria</taxon>
        <taxon>Pseudomonadati</taxon>
        <taxon>Pseudomonadota</taxon>
        <taxon>Alphaproteobacteria</taxon>
        <taxon>Hyphomicrobiales</taxon>
        <taxon>Brucellaceae</taxon>
        <taxon>Brucella/Ochrobactrum group</taxon>
        <taxon>Brucella</taxon>
    </lineage>
</organism>
<dbReference type="OrthoDB" id="3828611at2"/>
<accession>A0A5C5CNB6</accession>
<proteinExistence type="predicted"/>
<reference evidence="2" key="2">
    <citation type="submission" date="2019-06" db="EMBL/GenBank/DDBJ databases">
        <authorList>
            <person name="Hu M."/>
        </authorList>
    </citation>
    <scope>NUCLEOTIDE SEQUENCE</scope>
    <source>
        <strain evidence="2">08RB2639</strain>
    </source>
</reference>
<sequence>MQFSSLEFQPRFAFPEMANVVEVAGVEDRSKLAGGFARFNNARIPWQVQYDELILVLEGKLSIETARETLQAGRFDTIWLPSGTALTYFAENALVFYSLYPSNWAQQLESRP</sequence>
<dbReference type="AlphaFoldDB" id="A0A5C5CNB6"/>
<evidence type="ECO:0000313" key="4">
    <source>
        <dbReference type="Proteomes" id="UP000553980"/>
    </source>
</evidence>
<evidence type="ECO:0000313" key="1">
    <source>
        <dbReference type="EMBL" id="MBB4094383.1"/>
    </source>
</evidence>
<comment type="caution">
    <text evidence="2">The sequence shown here is derived from an EMBL/GenBank/DDBJ whole genome shotgun (WGS) entry which is preliminary data.</text>
</comment>
<dbReference type="InterPro" id="IPR010424">
    <property type="entry name" value="EutQ"/>
</dbReference>
<dbReference type="InterPro" id="IPR014710">
    <property type="entry name" value="RmlC-like_jellyroll"/>
</dbReference>
<dbReference type="SUPFAM" id="SSF51182">
    <property type="entry name" value="RmlC-like cupins"/>
    <property type="match status" value="1"/>
</dbReference>
<dbReference type="Pfam" id="PF06249">
    <property type="entry name" value="EutQ"/>
    <property type="match status" value="1"/>
</dbReference>
<name>A0A5C5CNB6_9HYPH</name>
<protein>
    <submittedName>
        <fullName evidence="2">Ethanolamine utilization protein EutQ</fullName>
    </submittedName>
</protein>
<keyword evidence="4" id="KW-1185">Reference proteome</keyword>
<dbReference type="EMBL" id="VEWK01000005">
    <property type="protein sequence ID" value="TNV12046.1"/>
    <property type="molecule type" value="Genomic_DNA"/>
</dbReference>
<dbReference type="EMBL" id="JACIEX010000006">
    <property type="protein sequence ID" value="MBB4094383.1"/>
    <property type="molecule type" value="Genomic_DNA"/>
</dbReference>
<dbReference type="InterPro" id="IPR011051">
    <property type="entry name" value="RmlC_Cupin_sf"/>
</dbReference>